<comment type="subunit">
    <text evidence="3">Homodimer.</text>
</comment>
<protein>
    <recommendedName>
        <fullName evidence="3">Ribose-5-phosphate isomerase A</fullName>
        <ecNumber evidence="3">5.3.1.6</ecNumber>
    </recommendedName>
    <alternativeName>
        <fullName evidence="3">Phosphoriboisomerase A</fullName>
        <shortName evidence="3">PRI</shortName>
    </alternativeName>
</protein>
<sequence length="213" mass="22591">MSASKINVAKQAMEFIQDKLTSSMVIGIGTGSTVNCFIDELGESSHLFKGAVSSSNASSKLLESKGIEVFSLNDVNGIDFYIDGADEVDKNNNLIKGGGAAHTREKIVAAAAKDFICIVDKSKLVDELGSFPLPIEVIPESRSLVARKIVSLGGVPKLRVGTKTDQNNEILDVTGLDLSDPLEIEKKLNSIAGVVDNGVFSINKPTKVLVSKV</sequence>
<evidence type="ECO:0000256" key="2">
    <source>
        <dbReference type="ARBA" id="ARBA00023235"/>
    </source>
</evidence>
<dbReference type="NCBIfam" id="NF001924">
    <property type="entry name" value="PRK00702.1"/>
    <property type="match status" value="1"/>
</dbReference>
<dbReference type="NCBIfam" id="TIGR00021">
    <property type="entry name" value="rpiA"/>
    <property type="match status" value="1"/>
</dbReference>
<dbReference type="InterPro" id="IPR004788">
    <property type="entry name" value="Ribose5P_isomerase_type_A"/>
</dbReference>
<dbReference type="SUPFAM" id="SSF75445">
    <property type="entry name" value="D-ribose-5-phosphate isomerase (RpiA), lid domain"/>
    <property type="match status" value="1"/>
</dbReference>
<dbReference type="SUPFAM" id="SSF100950">
    <property type="entry name" value="NagB/RpiA/CoA transferase-like"/>
    <property type="match status" value="1"/>
</dbReference>
<dbReference type="CDD" id="cd01398">
    <property type="entry name" value="RPI_A"/>
    <property type="match status" value="1"/>
</dbReference>
<dbReference type="GO" id="GO:0005829">
    <property type="term" value="C:cytosol"/>
    <property type="evidence" value="ECO:0007669"/>
    <property type="project" value="TreeGrafter"/>
</dbReference>
<comment type="similarity">
    <text evidence="3">Belongs to the ribose 5-phosphate isomerase family.</text>
</comment>
<dbReference type="Gene3D" id="3.30.70.260">
    <property type="match status" value="1"/>
</dbReference>
<comment type="pathway">
    <text evidence="3">Carbohydrate degradation; pentose phosphate pathway; D-ribose 5-phosphate from D-ribulose 5-phosphate (non-oxidative stage): step 1/1.</text>
</comment>
<accession>A0A368C656</accession>
<dbReference type="HAMAP" id="MF_00170">
    <property type="entry name" value="Rib_5P_isom_A"/>
    <property type="match status" value="1"/>
</dbReference>
<evidence type="ECO:0000313" key="5">
    <source>
        <dbReference type="Proteomes" id="UP000252915"/>
    </source>
</evidence>
<dbReference type="Pfam" id="PF06026">
    <property type="entry name" value="Rib_5-P_isom_A"/>
    <property type="match status" value="1"/>
</dbReference>
<proteinExistence type="inferred from homology"/>
<dbReference type="UniPathway" id="UPA00115">
    <property type="reaction ID" value="UER00412"/>
</dbReference>
<dbReference type="PANTHER" id="PTHR11934:SF0">
    <property type="entry name" value="RIBOSE-5-PHOSPHATE ISOMERASE"/>
    <property type="match status" value="1"/>
</dbReference>
<organism evidence="4 5">
    <name type="scientific">SAR86 cluster bacterium</name>
    <dbReference type="NCBI Taxonomy" id="2030880"/>
    <lineage>
        <taxon>Bacteria</taxon>
        <taxon>Pseudomonadati</taxon>
        <taxon>Pseudomonadota</taxon>
        <taxon>Gammaproteobacteria</taxon>
        <taxon>SAR86 cluster</taxon>
    </lineage>
</organism>
<comment type="function">
    <text evidence="3">Catalyzes the reversible conversion of ribose-5-phosphate to ribulose 5-phosphate.</text>
</comment>
<reference evidence="4 5" key="1">
    <citation type="journal article" date="2018" name="Microbiome">
        <title>Fine metagenomic profile of the Mediterranean stratified and mixed water columns revealed by assembly and recruitment.</title>
        <authorList>
            <person name="Haro-Moreno J.M."/>
            <person name="Lopez-Perez M."/>
            <person name="De La Torre J.R."/>
            <person name="Picazo A."/>
            <person name="Camacho A."/>
            <person name="Rodriguez-Valera F."/>
        </authorList>
    </citation>
    <scope>NUCLEOTIDE SEQUENCE [LARGE SCALE GENOMIC DNA]</scope>
    <source>
        <strain evidence="4">MED-G78</strain>
    </source>
</reference>
<feature type="binding site" evidence="3">
    <location>
        <begin position="30"/>
        <end position="33"/>
    </location>
    <ligand>
        <name>substrate</name>
    </ligand>
</feature>
<dbReference type="InterPro" id="IPR020672">
    <property type="entry name" value="Ribose5P_isomerase_typA_subgr"/>
</dbReference>
<evidence type="ECO:0000256" key="1">
    <source>
        <dbReference type="ARBA" id="ARBA00001713"/>
    </source>
</evidence>
<dbReference type="AlphaFoldDB" id="A0A368C656"/>
<feature type="binding site" evidence="3">
    <location>
        <position position="123"/>
    </location>
    <ligand>
        <name>substrate</name>
    </ligand>
</feature>
<evidence type="ECO:0000313" key="4">
    <source>
        <dbReference type="EMBL" id="RCL45069.1"/>
    </source>
</evidence>
<gene>
    <name evidence="3" type="primary">rpiA</name>
    <name evidence="4" type="ORF">DBW92_01765</name>
</gene>
<name>A0A368C656_9GAMM</name>
<feature type="binding site" evidence="3">
    <location>
        <begin position="96"/>
        <end position="99"/>
    </location>
    <ligand>
        <name>substrate</name>
    </ligand>
</feature>
<dbReference type="GO" id="GO:0006014">
    <property type="term" value="P:D-ribose metabolic process"/>
    <property type="evidence" value="ECO:0007669"/>
    <property type="project" value="TreeGrafter"/>
</dbReference>
<dbReference type="GO" id="GO:0009052">
    <property type="term" value="P:pentose-phosphate shunt, non-oxidative branch"/>
    <property type="evidence" value="ECO:0007669"/>
    <property type="project" value="UniProtKB-UniRule"/>
</dbReference>
<dbReference type="EMBL" id="QOPI01000005">
    <property type="protein sequence ID" value="RCL45069.1"/>
    <property type="molecule type" value="Genomic_DNA"/>
</dbReference>
<dbReference type="FunFam" id="3.40.50.1360:FF:000001">
    <property type="entry name" value="Ribose-5-phosphate isomerase A"/>
    <property type="match status" value="1"/>
</dbReference>
<dbReference type="EC" id="5.3.1.6" evidence="3"/>
<comment type="caution">
    <text evidence="4">The sequence shown here is derived from an EMBL/GenBank/DDBJ whole genome shotgun (WGS) entry which is preliminary data.</text>
</comment>
<dbReference type="Gene3D" id="3.40.50.1360">
    <property type="match status" value="1"/>
</dbReference>
<dbReference type="GO" id="GO:0004751">
    <property type="term" value="F:ribose-5-phosphate isomerase activity"/>
    <property type="evidence" value="ECO:0007669"/>
    <property type="project" value="UniProtKB-UniRule"/>
</dbReference>
<dbReference type="InterPro" id="IPR037171">
    <property type="entry name" value="NagB/RpiA_transferase-like"/>
</dbReference>
<feature type="binding site" evidence="3">
    <location>
        <begin position="83"/>
        <end position="86"/>
    </location>
    <ligand>
        <name>substrate</name>
    </ligand>
</feature>
<feature type="active site" description="Proton acceptor" evidence="3">
    <location>
        <position position="105"/>
    </location>
</feature>
<dbReference type="Proteomes" id="UP000252915">
    <property type="component" value="Unassembled WGS sequence"/>
</dbReference>
<comment type="catalytic activity">
    <reaction evidence="1 3">
        <text>aldehydo-D-ribose 5-phosphate = D-ribulose 5-phosphate</text>
        <dbReference type="Rhea" id="RHEA:14657"/>
        <dbReference type="ChEBI" id="CHEBI:58121"/>
        <dbReference type="ChEBI" id="CHEBI:58273"/>
        <dbReference type="EC" id="5.3.1.6"/>
    </reaction>
</comment>
<evidence type="ECO:0000256" key="3">
    <source>
        <dbReference type="HAMAP-Rule" id="MF_00170"/>
    </source>
</evidence>
<dbReference type="PANTHER" id="PTHR11934">
    <property type="entry name" value="RIBOSE-5-PHOSPHATE ISOMERASE"/>
    <property type="match status" value="1"/>
</dbReference>
<keyword evidence="2 3" id="KW-0413">Isomerase</keyword>